<keyword evidence="2" id="KW-1185">Reference proteome</keyword>
<sequence>MIKMKYFKIYGEIVISPNVINRALKVSLIVGTILNLINQGETLVTLDIANLNFIKLGLTYLVPYGVTTYTATAMKVEFLIGTKAIIDADLKCVKCGCEIHVKKNELIPECKKCGIKTHWKLK</sequence>
<reference evidence="1 2" key="1">
    <citation type="submission" date="2020-05" db="EMBL/GenBank/DDBJ databases">
        <title>Sulfurimonas marisnigri, sp. nov., and Sulfurimonas baltica, sp. nov., manganese oxide reducing chemolithoautotrophs of the class Epsilonproteobacteria isolated from the pelagic redoxclines of the Black and Baltic Seas and emended description of the genus Sulfurimonas.</title>
        <authorList>
            <person name="Henkel J.V."/>
            <person name="Laudan C."/>
            <person name="Werner J."/>
            <person name="Neu T."/>
            <person name="Plewe S."/>
            <person name="Sproer C."/>
            <person name="Bunk B."/>
            <person name="Schulz-Vogt H.N."/>
        </authorList>
    </citation>
    <scope>NUCLEOTIDE SEQUENCE [LARGE SCALE GENOMIC DNA]</scope>
    <source>
        <strain evidence="1 2">SoZ1</strain>
    </source>
</reference>
<organism evidence="1 2">
    <name type="scientific">Candidatus Sulfurimonas marisnigri</name>
    <dbReference type="NCBI Taxonomy" id="2740405"/>
    <lineage>
        <taxon>Bacteria</taxon>
        <taxon>Pseudomonadati</taxon>
        <taxon>Campylobacterota</taxon>
        <taxon>Epsilonproteobacteria</taxon>
        <taxon>Campylobacterales</taxon>
        <taxon>Sulfurimonadaceae</taxon>
        <taxon>Sulfurimonas</taxon>
    </lineage>
</organism>
<evidence type="ECO:0000313" key="1">
    <source>
        <dbReference type="EMBL" id="QOY54221.1"/>
    </source>
</evidence>
<dbReference type="KEGG" id="smas:HUE87_10100"/>
<proteinExistence type="predicted"/>
<evidence type="ECO:0000313" key="2">
    <source>
        <dbReference type="Proteomes" id="UP000593836"/>
    </source>
</evidence>
<dbReference type="NCBIfam" id="NF038050">
    <property type="entry name" value="NrtS"/>
    <property type="match status" value="1"/>
</dbReference>
<dbReference type="InterPro" id="IPR047700">
    <property type="entry name" value="NrtS-like"/>
</dbReference>
<protein>
    <submittedName>
        <fullName evidence="1">Nitrate/nitrite transporter NrtS</fullName>
    </submittedName>
</protein>
<name>A0A7S7RQ18_9BACT</name>
<dbReference type="AlphaFoldDB" id="A0A7S7RQ18"/>
<accession>A0A7S7RQ18</accession>
<dbReference type="EMBL" id="CP054493">
    <property type="protein sequence ID" value="QOY54221.1"/>
    <property type="molecule type" value="Genomic_DNA"/>
</dbReference>
<dbReference type="Proteomes" id="UP000593836">
    <property type="component" value="Chromosome"/>
</dbReference>
<gene>
    <name evidence="1" type="primary">nrtS</name>
    <name evidence="1" type="ORF">HUE87_10100</name>
</gene>